<evidence type="ECO:0000313" key="6">
    <source>
        <dbReference type="EMBL" id="KAG2315484.1"/>
    </source>
</evidence>
<dbReference type="EMBL" id="JAAMPC010000004">
    <property type="protein sequence ID" value="KAG2315484.1"/>
    <property type="molecule type" value="Genomic_DNA"/>
</dbReference>
<name>A0A8X7VQC2_BRACI</name>
<keyword evidence="4" id="KW-0539">Nucleus</keyword>
<evidence type="ECO:0000256" key="3">
    <source>
        <dbReference type="ARBA" id="ARBA00023163"/>
    </source>
</evidence>
<reference evidence="6 7" key="1">
    <citation type="submission" date="2020-02" db="EMBL/GenBank/DDBJ databases">
        <authorList>
            <person name="Ma Q."/>
            <person name="Huang Y."/>
            <person name="Song X."/>
            <person name="Pei D."/>
        </authorList>
    </citation>
    <scope>NUCLEOTIDE SEQUENCE [LARGE SCALE GENOMIC DNA]</scope>
    <source>
        <strain evidence="6">Sxm20200214</strain>
        <tissue evidence="6">Leaf</tissue>
    </source>
</reference>
<dbReference type="FunFam" id="1.10.10.60:FF:000007">
    <property type="entry name" value="Two-component response regulator"/>
    <property type="match status" value="1"/>
</dbReference>
<comment type="subcellular location">
    <subcellularLocation>
        <location evidence="1">Nucleus</location>
    </subcellularLocation>
</comment>
<dbReference type="OrthoDB" id="1113892at2759"/>
<dbReference type="GO" id="GO:0005634">
    <property type="term" value="C:nucleus"/>
    <property type="evidence" value="ECO:0007669"/>
    <property type="project" value="UniProtKB-SubCell"/>
</dbReference>
<keyword evidence="7" id="KW-1185">Reference proteome</keyword>
<dbReference type="SUPFAM" id="SSF46689">
    <property type="entry name" value="Homeodomain-like"/>
    <property type="match status" value="1"/>
</dbReference>
<dbReference type="AlphaFoldDB" id="A0A8X7VQC2"/>
<dbReference type="PROSITE" id="PS51294">
    <property type="entry name" value="HTH_MYB"/>
    <property type="match status" value="1"/>
</dbReference>
<dbReference type="NCBIfam" id="TIGR01557">
    <property type="entry name" value="myb_SHAQKYF"/>
    <property type="match status" value="1"/>
</dbReference>
<keyword evidence="3" id="KW-0804">Transcription</keyword>
<evidence type="ECO:0000256" key="2">
    <source>
        <dbReference type="ARBA" id="ARBA00023015"/>
    </source>
</evidence>
<organism evidence="6 7">
    <name type="scientific">Brassica carinata</name>
    <name type="common">Ethiopian mustard</name>
    <name type="synonym">Abyssinian cabbage</name>
    <dbReference type="NCBI Taxonomy" id="52824"/>
    <lineage>
        <taxon>Eukaryota</taxon>
        <taxon>Viridiplantae</taxon>
        <taxon>Streptophyta</taxon>
        <taxon>Embryophyta</taxon>
        <taxon>Tracheophyta</taxon>
        <taxon>Spermatophyta</taxon>
        <taxon>Magnoliopsida</taxon>
        <taxon>eudicotyledons</taxon>
        <taxon>Gunneridae</taxon>
        <taxon>Pentapetalae</taxon>
        <taxon>rosids</taxon>
        <taxon>malvids</taxon>
        <taxon>Brassicales</taxon>
        <taxon>Brassicaceae</taxon>
        <taxon>Brassiceae</taxon>
        <taxon>Brassica</taxon>
    </lineage>
</organism>
<dbReference type="GO" id="GO:0003700">
    <property type="term" value="F:DNA-binding transcription factor activity"/>
    <property type="evidence" value="ECO:0007669"/>
    <property type="project" value="InterPro"/>
</dbReference>
<dbReference type="InterPro" id="IPR006447">
    <property type="entry name" value="Myb_dom_plants"/>
</dbReference>
<feature type="domain" description="HTH myb-type" evidence="5">
    <location>
        <begin position="34"/>
        <end position="89"/>
    </location>
</feature>
<sequence length="96" mass="11011">MPWKLHLPSSRANYSAAANLGSGDEPARTRYRPRVVWSEQLHRRFVDAIAHLGGIDRTSPERIVEFMNVEGVTRAAVASHLHKYMLYLKKMEDYVS</sequence>
<protein>
    <recommendedName>
        <fullName evidence="5">HTH myb-type domain-containing protein</fullName>
    </recommendedName>
</protein>
<dbReference type="InterPro" id="IPR009057">
    <property type="entry name" value="Homeodomain-like_sf"/>
</dbReference>
<dbReference type="PANTHER" id="PTHR31442:SF29">
    <property type="entry name" value="HOMEODOMAIN-LIKE SUPERFAMILY PROTEIN"/>
    <property type="match status" value="1"/>
</dbReference>
<dbReference type="Proteomes" id="UP000886595">
    <property type="component" value="Unassembled WGS sequence"/>
</dbReference>
<dbReference type="InterPro" id="IPR044841">
    <property type="entry name" value="LUX/BOA-like"/>
</dbReference>
<evidence type="ECO:0000256" key="1">
    <source>
        <dbReference type="ARBA" id="ARBA00004123"/>
    </source>
</evidence>
<evidence type="ECO:0000259" key="5">
    <source>
        <dbReference type="PROSITE" id="PS51294"/>
    </source>
</evidence>
<dbReference type="GO" id="GO:0003677">
    <property type="term" value="F:DNA binding"/>
    <property type="evidence" value="ECO:0007669"/>
    <property type="project" value="InterPro"/>
</dbReference>
<evidence type="ECO:0000313" key="7">
    <source>
        <dbReference type="Proteomes" id="UP000886595"/>
    </source>
</evidence>
<proteinExistence type="predicted"/>
<dbReference type="Gene3D" id="1.10.10.60">
    <property type="entry name" value="Homeodomain-like"/>
    <property type="match status" value="1"/>
</dbReference>
<gene>
    <name evidence="6" type="ORF">Bca52824_018606</name>
</gene>
<dbReference type="InterPro" id="IPR017930">
    <property type="entry name" value="Myb_dom"/>
</dbReference>
<evidence type="ECO:0000256" key="4">
    <source>
        <dbReference type="ARBA" id="ARBA00023242"/>
    </source>
</evidence>
<dbReference type="PANTHER" id="PTHR31442">
    <property type="entry name" value="HOMEODOMAIN-LIKE SUPERFAMILY PROTEIN-RELATED"/>
    <property type="match status" value="1"/>
</dbReference>
<accession>A0A8X7VQC2</accession>
<comment type="caution">
    <text evidence="6">The sequence shown here is derived from an EMBL/GenBank/DDBJ whole genome shotgun (WGS) entry which is preliminary data.</text>
</comment>
<keyword evidence="2" id="KW-0805">Transcription regulation</keyword>